<comment type="caution">
    <text evidence="2">The sequence shown here is derived from an EMBL/GenBank/DDBJ whole genome shotgun (WGS) entry which is preliminary data.</text>
</comment>
<dbReference type="AlphaFoldDB" id="A0A0V1FEX5"/>
<keyword evidence="3" id="KW-1185">Reference proteome</keyword>
<sequence length="85" mass="9695">MESFDLLKTANNLTPNRPVSPMLIHRKLLSFFKISQEIYNLDDSEWMMGTTKGIGHLFNEYIFCRLGGGYMLSVILLVLAAIDKL</sequence>
<keyword evidence="1" id="KW-0812">Transmembrane</keyword>
<evidence type="ECO:0000256" key="1">
    <source>
        <dbReference type="SAM" id="Phobius"/>
    </source>
</evidence>
<reference evidence="2 3" key="1">
    <citation type="submission" date="2015-01" db="EMBL/GenBank/DDBJ databases">
        <title>Evolution of Trichinella species and genotypes.</title>
        <authorList>
            <person name="Korhonen P.K."/>
            <person name="Edoardo P."/>
            <person name="Giuseppe L.R."/>
            <person name="Gasser R.B."/>
        </authorList>
    </citation>
    <scope>NUCLEOTIDE SEQUENCE [LARGE SCALE GENOMIC DNA]</scope>
    <source>
        <strain evidence="2">ISS470</strain>
    </source>
</reference>
<gene>
    <name evidence="2" type="ORF">T4D_11757</name>
</gene>
<organism evidence="2 3">
    <name type="scientific">Trichinella pseudospiralis</name>
    <name type="common">Parasitic roundworm</name>
    <dbReference type="NCBI Taxonomy" id="6337"/>
    <lineage>
        <taxon>Eukaryota</taxon>
        <taxon>Metazoa</taxon>
        <taxon>Ecdysozoa</taxon>
        <taxon>Nematoda</taxon>
        <taxon>Enoplea</taxon>
        <taxon>Dorylaimia</taxon>
        <taxon>Trichinellida</taxon>
        <taxon>Trichinellidae</taxon>
        <taxon>Trichinella</taxon>
    </lineage>
</organism>
<dbReference type="EMBL" id="JYDT01000112">
    <property type="protein sequence ID" value="KRY84510.1"/>
    <property type="molecule type" value="Genomic_DNA"/>
</dbReference>
<feature type="transmembrane region" description="Helical" evidence="1">
    <location>
        <begin position="62"/>
        <end position="82"/>
    </location>
</feature>
<evidence type="ECO:0000313" key="2">
    <source>
        <dbReference type="EMBL" id="KRY84510.1"/>
    </source>
</evidence>
<proteinExistence type="predicted"/>
<evidence type="ECO:0000313" key="3">
    <source>
        <dbReference type="Proteomes" id="UP000054995"/>
    </source>
</evidence>
<dbReference type="Proteomes" id="UP000054995">
    <property type="component" value="Unassembled WGS sequence"/>
</dbReference>
<protein>
    <submittedName>
        <fullName evidence="2">Uncharacterized protein</fullName>
    </submittedName>
</protein>
<keyword evidence="1" id="KW-0472">Membrane</keyword>
<accession>A0A0V1FEX5</accession>
<name>A0A0V1FEX5_TRIPS</name>
<keyword evidence="1" id="KW-1133">Transmembrane helix</keyword>